<feature type="region of interest" description="Disordered" evidence="6">
    <location>
        <begin position="204"/>
        <end position="233"/>
    </location>
</feature>
<dbReference type="GO" id="GO:0031261">
    <property type="term" value="C:DNA replication preinitiation complex"/>
    <property type="evidence" value="ECO:0007669"/>
    <property type="project" value="TreeGrafter"/>
</dbReference>
<dbReference type="GO" id="GO:0003688">
    <property type="term" value="F:DNA replication origin binding"/>
    <property type="evidence" value="ECO:0007669"/>
    <property type="project" value="TreeGrafter"/>
</dbReference>
<comment type="subcellular location">
    <subcellularLocation>
        <location evidence="1">Nucleus</location>
    </subcellularLocation>
</comment>
<dbReference type="PANTHER" id="PTHR10507">
    <property type="entry name" value="CDC45-RELATED PROTEIN"/>
    <property type="match status" value="1"/>
</dbReference>
<dbReference type="GO" id="GO:0000727">
    <property type="term" value="P:double-strand break repair via break-induced replication"/>
    <property type="evidence" value="ECO:0007669"/>
    <property type="project" value="TreeGrafter"/>
</dbReference>
<keyword evidence="4" id="KW-0539">Nucleus</keyword>
<dbReference type="EMBL" id="JAHLVD010000002">
    <property type="protein sequence ID" value="KAG7852149.1"/>
    <property type="molecule type" value="Genomic_DNA"/>
</dbReference>
<evidence type="ECO:0000313" key="9">
    <source>
        <dbReference type="Proteomes" id="UP001196530"/>
    </source>
</evidence>
<evidence type="ECO:0000256" key="1">
    <source>
        <dbReference type="ARBA" id="ARBA00004123"/>
    </source>
</evidence>
<dbReference type="GO" id="GO:0006270">
    <property type="term" value="P:DNA replication initiation"/>
    <property type="evidence" value="ECO:0007669"/>
    <property type="project" value="InterPro"/>
</dbReference>
<dbReference type="GeneID" id="66124452"/>
<name>A0AAN6DLM5_PICAN</name>
<comment type="similarity">
    <text evidence="2">Belongs to the CDC45 family.</text>
</comment>
<dbReference type="Proteomes" id="UP001196530">
    <property type="component" value="Unassembled WGS sequence"/>
</dbReference>
<organism evidence="7 9">
    <name type="scientific">Pichia angusta</name>
    <name type="common">Yeast</name>
    <name type="synonym">Hansenula polymorpha</name>
    <dbReference type="NCBI Taxonomy" id="870730"/>
    <lineage>
        <taxon>Eukaryota</taxon>
        <taxon>Fungi</taxon>
        <taxon>Dikarya</taxon>
        <taxon>Ascomycota</taxon>
        <taxon>Saccharomycotina</taxon>
        <taxon>Pichiomycetes</taxon>
        <taxon>Pichiales</taxon>
        <taxon>Pichiaceae</taxon>
        <taxon>Ogataea</taxon>
    </lineage>
</organism>
<dbReference type="InterPro" id="IPR003874">
    <property type="entry name" value="CDC45"/>
</dbReference>
<dbReference type="PANTHER" id="PTHR10507:SF0">
    <property type="entry name" value="CELL DIVISION CONTROL PROTEIN 45 HOMOLOG"/>
    <property type="match status" value="1"/>
</dbReference>
<evidence type="ECO:0000256" key="3">
    <source>
        <dbReference type="ARBA" id="ARBA00022705"/>
    </source>
</evidence>
<dbReference type="GO" id="GO:1902977">
    <property type="term" value="P:mitotic DNA replication preinitiation complex assembly"/>
    <property type="evidence" value="ECO:0007669"/>
    <property type="project" value="TreeGrafter"/>
</dbReference>
<reference evidence="7 10" key="1">
    <citation type="journal article" date="2021" name="G3 (Bethesda)">
        <title>Genomic diversity, chromosomal rearrangements, and interspecies hybridization in the ogataea polymorpha species complex.</title>
        <authorList>
            <person name="Hanson S.J."/>
            <person name="Cinneide E.O."/>
            <person name="Salzberg L.I."/>
            <person name="Wolfe K.H."/>
            <person name="McGowan J."/>
            <person name="Fitzpatrick D.A."/>
            <person name="Matlin K."/>
        </authorList>
    </citation>
    <scope>NUCLEOTIDE SEQUENCE</scope>
    <source>
        <strain evidence="8">51-138</strain>
        <strain evidence="7">61-244</strain>
    </source>
</reference>
<dbReference type="RefSeq" id="XP_043062296.1">
    <property type="nucleotide sequence ID" value="XM_043204661.1"/>
</dbReference>
<proteinExistence type="inferred from homology"/>
<evidence type="ECO:0000256" key="2">
    <source>
        <dbReference type="ARBA" id="ARBA00010727"/>
    </source>
</evidence>
<evidence type="ECO:0000313" key="7">
    <source>
        <dbReference type="EMBL" id="KAG7821926.1"/>
    </source>
</evidence>
<dbReference type="EMBL" id="JAHLUX010000001">
    <property type="protein sequence ID" value="KAG7821926.1"/>
    <property type="molecule type" value="Genomic_DNA"/>
</dbReference>
<protein>
    <submittedName>
        <fullName evidence="7">Uncharacterized protein</fullName>
    </submittedName>
</protein>
<keyword evidence="10" id="KW-1185">Reference proteome</keyword>
<comment type="caution">
    <text evidence="7">The sequence shown here is derived from an EMBL/GenBank/DDBJ whole genome shotgun (WGS) entry which is preliminary data.</text>
</comment>
<dbReference type="Proteomes" id="UP001197328">
    <property type="component" value="Unassembled WGS sequence"/>
</dbReference>
<evidence type="ECO:0000256" key="5">
    <source>
        <dbReference type="ARBA" id="ARBA00023306"/>
    </source>
</evidence>
<evidence type="ECO:0000256" key="6">
    <source>
        <dbReference type="SAM" id="MobiDB-lite"/>
    </source>
</evidence>
<sequence length="698" mass="78728">MSQLLSNYLQGPDNQGARQTRFQVTMILTPGEFSKAFEEIKTTSLTHSTCKLVIFVSCLNVDAICAARILCVLLKRHLIVFQLIPVVGYNDLKTKYSKLDDGISNVLVVGCGAMVDLESFLEIDVSQHVEQIDVSGVPITPESSTTEPQMKLTRRIYIFDGHRPWNLDNLFGSQMIVCFDDGSAERELESQKSAYDALVAMDDEEEEVAEEPQFDDLGSDSEDELGGRKRKSEDALPQRKRLLLENEKIIEDYYNQGTTISMSAAIQVYSLISTLGESNIDYLWLSIVGTSSLSSDFANTYEALVPLLKDEVNRLQQSDDRAENSESALDTARAKKADDTALRVDKDYSLFLLRHWNLYCSFFYSSYVNSKLQLYTTNGKRKLNTMFARMGISLAAANQNWHYLDINLKKKLHTVFRKNLGQFGLTDVIRDGFVRDFGFHGSLSAGDFVEAVTALLEYDGDLVTQDTKTRPSTPEIEENAKDIRTLIQKREAQFVSNFWRAYDALDDFELISKGLKIAKLQQQFIFDKGFEIFQKKMIKNLRIFRLVVLKDNFATNNTVSDHSLIPDFGNSDSIEIKTFSNNTKLFQNPLILTKLGNWILESCAELDRSVLPLVIASLDVDTGTYLVCGLPPKYPNMKGVEEAAERITVLNTFSLAFQEIANSTGAKARIDSFESSMIEIRKDDLPMFLERLSLSGLV</sequence>
<dbReference type="GO" id="GO:0003697">
    <property type="term" value="F:single-stranded DNA binding"/>
    <property type="evidence" value="ECO:0007669"/>
    <property type="project" value="TreeGrafter"/>
</dbReference>
<dbReference type="GO" id="GO:0003682">
    <property type="term" value="F:chromatin binding"/>
    <property type="evidence" value="ECO:0007669"/>
    <property type="project" value="TreeGrafter"/>
</dbReference>
<gene>
    <name evidence="7" type="ORF">KL928_000401</name>
    <name evidence="8" type="ORF">KL940_001031</name>
</gene>
<evidence type="ECO:0000313" key="10">
    <source>
        <dbReference type="Proteomes" id="UP001197328"/>
    </source>
</evidence>
<dbReference type="AlphaFoldDB" id="A0AAN6DLM5"/>
<evidence type="ECO:0000313" key="8">
    <source>
        <dbReference type="EMBL" id="KAG7852149.1"/>
    </source>
</evidence>
<keyword evidence="5" id="KW-0131">Cell cycle</keyword>
<keyword evidence="3" id="KW-0235">DNA replication</keyword>
<dbReference type="Pfam" id="PF02724">
    <property type="entry name" value="CDC45"/>
    <property type="match status" value="1"/>
</dbReference>
<accession>A0AAN6DLM5</accession>
<evidence type="ECO:0000256" key="4">
    <source>
        <dbReference type="ARBA" id="ARBA00023242"/>
    </source>
</evidence>
<feature type="compositionally biased region" description="Acidic residues" evidence="6">
    <location>
        <begin position="204"/>
        <end position="224"/>
    </location>
</feature>